<dbReference type="eggNOG" id="ENOG5033AAR">
    <property type="taxonomic scope" value="Bacteria"/>
</dbReference>
<evidence type="ECO:0000313" key="1">
    <source>
        <dbReference type="EMBL" id="AGS34530.1"/>
    </source>
</evidence>
<dbReference type="Proteomes" id="UP000015388">
    <property type="component" value="Chromosome"/>
</dbReference>
<protein>
    <recommendedName>
        <fullName evidence="3">DivIVA domain-containing protein</fullName>
    </recommendedName>
</protein>
<gene>
    <name evidence="1" type="ORF">B841_05285</name>
</gene>
<dbReference type="InterPro" id="IPR019933">
    <property type="entry name" value="DivIVA_domain"/>
</dbReference>
<evidence type="ECO:0008006" key="3">
    <source>
        <dbReference type="Google" id="ProtNLM"/>
    </source>
</evidence>
<evidence type="ECO:0000313" key="2">
    <source>
        <dbReference type="Proteomes" id="UP000015388"/>
    </source>
</evidence>
<dbReference type="HOGENOM" id="CLU_128227_3_0_11"/>
<dbReference type="RefSeq" id="WP_020934463.1">
    <property type="nucleotide sequence ID" value="NC_021915.1"/>
</dbReference>
<sequence>MLTWILLIIVLAALVVVGTWSWGKIFGRGEVLAPMPEPKTTVEHNRRLVDGGDVADVRFELATRGYRPAQVDDVLDQLHRRLLETTAERDALRARLGEITGEGRAEKNYGTSPRSIE</sequence>
<keyword evidence="2" id="KW-1185">Reference proteome</keyword>
<accession>S5T1U4</accession>
<dbReference type="AlphaFoldDB" id="S5T1U4"/>
<dbReference type="PATRIC" id="fig|1224163.3.peg.1059"/>
<organism evidence="1 2">
    <name type="scientific">Corynebacterium maris DSM 45190</name>
    <dbReference type="NCBI Taxonomy" id="1224163"/>
    <lineage>
        <taxon>Bacteria</taxon>
        <taxon>Bacillati</taxon>
        <taxon>Actinomycetota</taxon>
        <taxon>Actinomycetes</taxon>
        <taxon>Mycobacteriales</taxon>
        <taxon>Corynebacteriaceae</taxon>
        <taxon>Corynebacterium</taxon>
    </lineage>
</organism>
<reference evidence="1 2" key="1">
    <citation type="submission" date="2012-11" db="EMBL/GenBank/DDBJ databases">
        <title>The complete genome sequence of Corynebacterium maris Coryn-1 (=DSM 45190).</title>
        <authorList>
            <person name="Schaffert L."/>
            <person name="Albersmeier A."/>
            <person name="Kalinowski J."/>
            <person name="Ruckert C."/>
        </authorList>
    </citation>
    <scope>NUCLEOTIDE SEQUENCE [LARGE SCALE GENOMIC DNA]</scope>
    <source>
        <strain evidence="2">Coryn-1</strain>
    </source>
</reference>
<proteinExistence type="predicted"/>
<dbReference type="STRING" id="1224163.B841_05285"/>
<dbReference type="EMBL" id="CP003924">
    <property type="protein sequence ID" value="AGS34530.1"/>
    <property type="molecule type" value="Genomic_DNA"/>
</dbReference>
<dbReference type="NCBIfam" id="TIGR03544">
    <property type="entry name" value="DivI1A_domain"/>
    <property type="match status" value="1"/>
</dbReference>
<dbReference type="OrthoDB" id="3404379at2"/>
<name>S5T1U4_9CORY</name>
<dbReference type="Gene3D" id="6.10.250.660">
    <property type="match status" value="1"/>
</dbReference>
<dbReference type="KEGG" id="cmd:B841_05285"/>